<accession>A0ABU4RMU3</accession>
<keyword evidence="2" id="KW-0732">Signal</keyword>
<comment type="caution">
    <text evidence="3">The sequence shown here is derived from an EMBL/GenBank/DDBJ whole genome shotgun (WGS) entry which is preliminary data.</text>
</comment>
<proteinExistence type="predicted"/>
<evidence type="ECO:0000256" key="1">
    <source>
        <dbReference type="SAM" id="MobiDB-lite"/>
    </source>
</evidence>
<name>A0ABU4RMU3_9HYPH</name>
<keyword evidence="4" id="KW-1185">Reference proteome</keyword>
<organism evidence="3 4">
    <name type="scientific">Terrihabitans rhizophilus</name>
    <dbReference type="NCBI Taxonomy" id="3092662"/>
    <lineage>
        <taxon>Bacteria</taxon>
        <taxon>Pseudomonadati</taxon>
        <taxon>Pseudomonadota</taxon>
        <taxon>Alphaproteobacteria</taxon>
        <taxon>Hyphomicrobiales</taxon>
        <taxon>Terrihabitans</taxon>
    </lineage>
</organism>
<evidence type="ECO:0000256" key="2">
    <source>
        <dbReference type="SAM" id="SignalP"/>
    </source>
</evidence>
<feature type="chain" id="PRO_5046905160" evidence="2">
    <location>
        <begin position="23"/>
        <end position="84"/>
    </location>
</feature>
<feature type="region of interest" description="Disordered" evidence="1">
    <location>
        <begin position="53"/>
        <end position="84"/>
    </location>
</feature>
<dbReference type="RefSeq" id="WP_319844252.1">
    <property type="nucleotide sequence ID" value="NZ_JAXAFJ010000004.1"/>
</dbReference>
<evidence type="ECO:0000313" key="3">
    <source>
        <dbReference type="EMBL" id="MDX6806129.1"/>
    </source>
</evidence>
<gene>
    <name evidence="3" type="ORF">SCD90_08630</name>
</gene>
<reference evidence="3 4" key="1">
    <citation type="submission" date="2023-11" db="EMBL/GenBank/DDBJ databases">
        <authorList>
            <person name="Bao R."/>
        </authorList>
    </citation>
    <scope>NUCLEOTIDE SEQUENCE [LARGE SCALE GENOMIC DNA]</scope>
    <source>
        <strain evidence="3 4">PJ23</strain>
    </source>
</reference>
<dbReference type="EMBL" id="JAXAFJ010000004">
    <property type="protein sequence ID" value="MDX6806129.1"/>
    <property type="molecule type" value="Genomic_DNA"/>
</dbReference>
<sequence length="84" mass="8560">MLLAACVVAASVAFWPALTVDAVPGGRVAAADDAPALRTSAETIPAPVDEVRAVPPQEAPPRGRVIDPQTSESGPLIIKVPRAP</sequence>
<dbReference type="Proteomes" id="UP001274321">
    <property type="component" value="Unassembled WGS sequence"/>
</dbReference>
<evidence type="ECO:0000313" key="4">
    <source>
        <dbReference type="Proteomes" id="UP001274321"/>
    </source>
</evidence>
<feature type="signal peptide" evidence="2">
    <location>
        <begin position="1"/>
        <end position="22"/>
    </location>
</feature>
<protein>
    <submittedName>
        <fullName evidence="3">Uncharacterized protein</fullName>
    </submittedName>
</protein>